<dbReference type="Proteomes" id="UP000327157">
    <property type="component" value="Chromosome 13"/>
</dbReference>
<gene>
    <name evidence="2" type="ORF">D8674_009941</name>
</gene>
<name>A0A5N5FER3_9ROSA</name>
<organism evidence="2 3">
    <name type="scientific">Pyrus ussuriensis x Pyrus communis</name>
    <dbReference type="NCBI Taxonomy" id="2448454"/>
    <lineage>
        <taxon>Eukaryota</taxon>
        <taxon>Viridiplantae</taxon>
        <taxon>Streptophyta</taxon>
        <taxon>Embryophyta</taxon>
        <taxon>Tracheophyta</taxon>
        <taxon>Spermatophyta</taxon>
        <taxon>Magnoliopsida</taxon>
        <taxon>eudicotyledons</taxon>
        <taxon>Gunneridae</taxon>
        <taxon>Pentapetalae</taxon>
        <taxon>rosids</taxon>
        <taxon>fabids</taxon>
        <taxon>Rosales</taxon>
        <taxon>Rosaceae</taxon>
        <taxon>Amygdaloideae</taxon>
        <taxon>Maleae</taxon>
        <taxon>Pyrus</taxon>
    </lineage>
</organism>
<accession>A0A5N5FER3</accession>
<feature type="region of interest" description="Disordered" evidence="1">
    <location>
        <begin position="1"/>
        <end position="33"/>
    </location>
</feature>
<feature type="compositionally biased region" description="Basic and acidic residues" evidence="1">
    <location>
        <begin position="8"/>
        <end position="24"/>
    </location>
</feature>
<protein>
    <submittedName>
        <fullName evidence="2">Protein RDM1-like</fullName>
    </submittedName>
</protein>
<proteinExistence type="predicted"/>
<reference evidence="3" key="2">
    <citation type="submission" date="2019-10" db="EMBL/GenBank/DDBJ databases">
        <title>A de novo genome assembly of a pear dwarfing rootstock.</title>
        <authorList>
            <person name="Wang F."/>
            <person name="Wang J."/>
            <person name="Li S."/>
            <person name="Zhang Y."/>
            <person name="Fang M."/>
            <person name="Ma L."/>
            <person name="Zhao Y."/>
            <person name="Jiang S."/>
        </authorList>
    </citation>
    <scope>NUCLEOTIDE SEQUENCE [LARGE SCALE GENOMIC DNA]</scope>
</reference>
<reference evidence="2 3" key="1">
    <citation type="submission" date="2019-09" db="EMBL/GenBank/DDBJ databases">
        <authorList>
            <person name="Ou C."/>
        </authorList>
    </citation>
    <scope>NUCLEOTIDE SEQUENCE [LARGE SCALE GENOMIC DNA]</scope>
    <source>
        <strain evidence="2">S2</strain>
        <tissue evidence="2">Leaf</tissue>
    </source>
</reference>
<sequence>MQVYSPDTMKRAMESVNERDRKQSDGNITFDQPVREITPEGMCSQAIGALFC</sequence>
<reference evidence="2 3" key="3">
    <citation type="submission" date="2019-11" db="EMBL/GenBank/DDBJ databases">
        <title>A de novo genome assembly of a pear dwarfing rootstock.</title>
        <authorList>
            <person name="Wang F."/>
            <person name="Wang J."/>
            <person name="Li S."/>
            <person name="Zhang Y."/>
            <person name="Fang M."/>
            <person name="Ma L."/>
            <person name="Zhao Y."/>
            <person name="Jiang S."/>
        </authorList>
    </citation>
    <scope>NUCLEOTIDE SEQUENCE [LARGE SCALE GENOMIC DNA]</scope>
    <source>
        <strain evidence="2">S2</strain>
        <tissue evidence="2">Leaf</tissue>
    </source>
</reference>
<evidence type="ECO:0000313" key="3">
    <source>
        <dbReference type="Proteomes" id="UP000327157"/>
    </source>
</evidence>
<comment type="caution">
    <text evidence="2">The sequence shown here is derived from an EMBL/GenBank/DDBJ whole genome shotgun (WGS) entry which is preliminary data.</text>
</comment>
<keyword evidence="3" id="KW-1185">Reference proteome</keyword>
<dbReference type="AlphaFoldDB" id="A0A5N5FER3"/>
<evidence type="ECO:0000313" key="2">
    <source>
        <dbReference type="EMBL" id="KAB2599670.1"/>
    </source>
</evidence>
<evidence type="ECO:0000256" key="1">
    <source>
        <dbReference type="SAM" id="MobiDB-lite"/>
    </source>
</evidence>
<dbReference type="EMBL" id="SMOL01000753">
    <property type="protein sequence ID" value="KAB2599670.1"/>
    <property type="molecule type" value="Genomic_DNA"/>
</dbReference>